<dbReference type="SUPFAM" id="SSF56784">
    <property type="entry name" value="HAD-like"/>
    <property type="match status" value="1"/>
</dbReference>
<proteinExistence type="predicted"/>
<protein>
    <submittedName>
        <fullName evidence="1">YqeG family HAD IIIA-type phosphatase</fullName>
    </submittedName>
</protein>
<dbReference type="InterPro" id="IPR010021">
    <property type="entry name" value="PGPP1/Gep4"/>
</dbReference>
<keyword evidence="2" id="KW-1185">Reference proteome</keyword>
<dbReference type="RefSeq" id="WP_095725023.1">
    <property type="nucleotide sequence ID" value="NZ_NTFS01000664.1"/>
</dbReference>
<organism evidence="1 2">
    <name type="scientific">Brunnivagina elsteri CCALA 953</name>
    <dbReference type="NCBI Taxonomy" id="987040"/>
    <lineage>
        <taxon>Bacteria</taxon>
        <taxon>Bacillati</taxon>
        <taxon>Cyanobacteriota</taxon>
        <taxon>Cyanophyceae</taxon>
        <taxon>Nostocales</taxon>
        <taxon>Calotrichaceae</taxon>
        <taxon>Brunnivagina</taxon>
    </lineage>
</organism>
<dbReference type="GO" id="GO:0008962">
    <property type="term" value="F:phosphatidylglycerophosphatase activity"/>
    <property type="evidence" value="ECO:0007669"/>
    <property type="project" value="InterPro"/>
</dbReference>
<comment type="caution">
    <text evidence="1">The sequence shown here is derived from an EMBL/GenBank/DDBJ whole genome shotgun (WGS) entry which is preliminary data.</text>
</comment>
<dbReference type="NCBIfam" id="TIGR01662">
    <property type="entry name" value="HAD-SF-IIIA"/>
    <property type="match status" value="1"/>
</dbReference>
<dbReference type="InterPro" id="IPR006549">
    <property type="entry name" value="HAD-SF_hydro_IIIA"/>
</dbReference>
<dbReference type="AlphaFoldDB" id="A0A2A2TAU5"/>
<dbReference type="Gene3D" id="3.40.50.1000">
    <property type="entry name" value="HAD superfamily/HAD-like"/>
    <property type="match status" value="1"/>
</dbReference>
<sequence length="191" mass="22199">MFSVTKALSQLFFKRWGRKPQKSYRYSVEILADIDIDWLLQCGCKGIILDLDNTIVSEDDKYLSPGAEEWISKAKFAGLIFFILSNGKRQHRVIYWSNRLDITALSPAKKPFPKPFKHAISYMRSHPSQVFVIGDSFHTDVMGAKISGCHCIQVATLPHPPRWWEKVAGRYLQKPYPQQREIWTFNQENHI</sequence>
<dbReference type="EMBL" id="NTFS01000664">
    <property type="protein sequence ID" value="PAX45819.1"/>
    <property type="molecule type" value="Genomic_DNA"/>
</dbReference>
<dbReference type="Proteomes" id="UP000218238">
    <property type="component" value="Unassembled WGS sequence"/>
</dbReference>
<name>A0A2A2TAU5_9CYAN</name>
<evidence type="ECO:0000313" key="2">
    <source>
        <dbReference type="Proteomes" id="UP000218238"/>
    </source>
</evidence>
<dbReference type="InterPro" id="IPR023214">
    <property type="entry name" value="HAD_sf"/>
</dbReference>
<reference evidence="1 2" key="1">
    <citation type="submission" date="2017-08" db="EMBL/GenBank/DDBJ databases">
        <title>Draft genome sequence of filamentous cyanobacterium Calothrix elsteri CCALA 953.</title>
        <authorList>
            <person name="Gagunashvili A.N."/>
            <person name="Elster J."/>
            <person name="Andresson O.S."/>
        </authorList>
    </citation>
    <scope>NUCLEOTIDE SEQUENCE [LARGE SCALE GENOMIC DNA]</scope>
    <source>
        <strain evidence="1 2">CCALA 953</strain>
    </source>
</reference>
<dbReference type="NCBIfam" id="TIGR01668">
    <property type="entry name" value="YqeG_hyp_ppase"/>
    <property type="match status" value="1"/>
</dbReference>
<gene>
    <name evidence="1" type="ORF">CK510_29660</name>
</gene>
<evidence type="ECO:0000313" key="1">
    <source>
        <dbReference type="EMBL" id="PAX45819.1"/>
    </source>
</evidence>
<accession>A0A2A2TAU5</accession>
<dbReference type="Pfam" id="PF13242">
    <property type="entry name" value="Hydrolase_like"/>
    <property type="match status" value="1"/>
</dbReference>
<dbReference type="InterPro" id="IPR036412">
    <property type="entry name" value="HAD-like_sf"/>
</dbReference>
<dbReference type="OrthoDB" id="148966at2"/>